<dbReference type="AlphaFoldDB" id="A0A0A9H0D7"/>
<sequence>MDTMGAAPSRRSSAGVRSSPPKKGWMATRPARRTFLKEGASAA</sequence>
<proteinExistence type="predicted"/>
<feature type="region of interest" description="Disordered" evidence="1">
    <location>
        <begin position="1"/>
        <end position="43"/>
    </location>
</feature>
<accession>A0A0A9H0D7</accession>
<organism evidence="2">
    <name type="scientific">Arundo donax</name>
    <name type="common">Giant reed</name>
    <name type="synonym">Donax arundinaceus</name>
    <dbReference type="NCBI Taxonomy" id="35708"/>
    <lineage>
        <taxon>Eukaryota</taxon>
        <taxon>Viridiplantae</taxon>
        <taxon>Streptophyta</taxon>
        <taxon>Embryophyta</taxon>
        <taxon>Tracheophyta</taxon>
        <taxon>Spermatophyta</taxon>
        <taxon>Magnoliopsida</taxon>
        <taxon>Liliopsida</taxon>
        <taxon>Poales</taxon>
        <taxon>Poaceae</taxon>
        <taxon>PACMAD clade</taxon>
        <taxon>Arundinoideae</taxon>
        <taxon>Arundineae</taxon>
        <taxon>Arundo</taxon>
    </lineage>
</organism>
<reference evidence="2" key="2">
    <citation type="journal article" date="2015" name="Data Brief">
        <title>Shoot transcriptome of the giant reed, Arundo donax.</title>
        <authorList>
            <person name="Barrero R.A."/>
            <person name="Guerrero F.D."/>
            <person name="Moolhuijzen P."/>
            <person name="Goolsby J.A."/>
            <person name="Tidwell J."/>
            <person name="Bellgard S.E."/>
            <person name="Bellgard M.I."/>
        </authorList>
    </citation>
    <scope>NUCLEOTIDE SEQUENCE</scope>
    <source>
        <tissue evidence="2">Shoot tissue taken approximately 20 cm above the soil surface</tissue>
    </source>
</reference>
<protein>
    <submittedName>
        <fullName evidence="2">Uncharacterized protein</fullName>
    </submittedName>
</protein>
<reference evidence="2" key="1">
    <citation type="submission" date="2014-09" db="EMBL/GenBank/DDBJ databases">
        <authorList>
            <person name="Magalhaes I.L.F."/>
            <person name="Oliveira U."/>
            <person name="Santos F.R."/>
            <person name="Vidigal T.H.D.A."/>
            <person name="Brescovit A.D."/>
            <person name="Santos A.J."/>
        </authorList>
    </citation>
    <scope>NUCLEOTIDE SEQUENCE</scope>
    <source>
        <tissue evidence="2">Shoot tissue taken approximately 20 cm above the soil surface</tissue>
    </source>
</reference>
<dbReference type="EMBL" id="GBRH01171558">
    <property type="protein sequence ID" value="JAE26338.1"/>
    <property type="molecule type" value="Transcribed_RNA"/>
</dbReference>
<name>A0A0A9H0D7_ARUDO</name>
<evidence type="ECO:0000313" key="2">
    <source>
        <dbReference type="EMBL" id="JAE26338.1"/>
    </source>
</evidence>
<evidence type="ECO:0000256" key="1">
    <source>
        <dbReference type="SAM" id="MobiDB-lite"/>
    </source>
</evidence>